<sequence>MQIPASKWRKYNFLSVLSVLITKLLLILLASSGKTIHLYIFASEAFSYLRTRKCFQLAPFI</sequence>
<name>A0A0V0H9S5_SOLCH</name>
<protein>
    <submittedName>
        <fullName evidence="1">Putative ovule protein</fullName>
    </submittedName>
</protein>
<accession>A0A0V0H9S5</accession>
<feature type="non-terminal residue" evidence="1">
    <location>
        <position position="61"/>
    </location>
</feature>
<evidence type="ECO:0000313" key="1">
    <source>
        <dbReference type="EMBL" id="JAP16941.1"/>
    </source>
</evidence>
<proteinExistence type="predicted"/>
<dbReference type="EMBL" id="GEDG01023167">
    <property type="protein sequence ID" value="JAP16941.1"/>
    <property type="molecule type" value="Transcribed_RNA"/>
</dbReference>
<dbReference type="AlphaFoldDB" id="A0A0V0H9S5"/>
<reference evidence="1" key="1">
    <citation type="submission" date="2015-12" db="EMBL/GenBank/DDBJ databases">
        <title>Gene expression during late stages of embryo sac development: a critical building block for successful pollen-pistil interactions.</title>
        <authorList>
            <person name="Liu Y."/>
            <person name="Joly V."/>
            <person name="Sabar M."/>
            <person name="Matton D.P."/>
        </authorList>
    </citation>
    <scope>NUCLEOTIDE SEQUENCE</scope>
</reference>
<organism evidence="1">
    <name type="scientific">Solanum chacoense</name>
    <name type="common">Chaco potato</name>
    <dbReference type="NCBI Taxonomy" id="4108"/>
    <lineage>
        <taxon>Eukaryota</taxon>
        <taxon>Viridiplantae</taxon>
        <taxon>Streptophyta</taxon>
        <taxon>Embryophyta</taxon>
        <taxon>Tracheophyta</taxon>
        <taxon>Spermatophyta</taxon>
        <taxon>Magnoliopsida</taxon>
        <taxon>eudicotyledons</taxon>
        <taxon>Gunneridae</taxon>
        <taxon>Pentapetalae</taxon>
        <taxon>asterids</taxon>
        <taxon>lamiids</taxon>
        <taxon>Solanales</taxon>
        <taxon>Solanaceae</taxon>
        <taxon>Solanoideae</taxon>
        <taxon>Solaneae</taxon>
        <taxon>Solanum</taxon>
    </lineage>
</organism>